<dbReference type="EMBL" id="JALJOV010001187">
    <property type="protein sequence ID" value="KAK9852569.1"/>
    <property type="molecule type" value="Genomic_DNA"/>
</dbReference>
<dbReference type="AlphaFoldDB" id="A0AAW1SP92"/>
<protein>
    <submittedName>
        <fullName evidence="2">Uncharacterized protein</fullName>
    </submittedName>
</protein>
<name>A0AAW1SP92_9CHLO</name>
<keyword evidence="1" id="KW-0472">Membrane</keyword>
<feature type="transmembrane region" description="Helical" evidence="1">
    <location>
        <begin position="91"/>
        <end position="112"/>
    </location>
</feature>
<keyword evidence="3" id="KW-1185">Reference proteome</keyword>
<organism evidence="2 3">
    <name type="scientific">Apatococcus fuscideae</name>
    <dbReference type="NCBI Taxonomy" id="2026836"/>
    <lineage>
        <taxon>Eukaryota</taxon>
        <taxon>Viridiplantae</taxon>
        <taxon>Chlorophyta</taxon>
        <taxon>core chlorophytes</taxon>
        <taxon>Trebouxiophyceae</taxon>
        <taxon>Chlorellales</taxon>
        <taxon>Chlorellaceae</taxon>
        <taxon>Apatococcus</taxon>
    </lineage>
</organism>
<proteinExistence type="predicted"/>
<evidence type="ECO:0000256" key="1">
    <source>
        <dbReference type="SAM" id="Phobius"/>
    </source>
</evidence>
<keyword evidence="1" id="KW-1133">Transmembrane helix</keyword>
<keyword evidence="1" id="KW-0812">Transmembrane</keyword>
<reference evidence="2 3" key="1">
    <citation type="journal article" date="2024" name="Nat. Commun.">
        <title>Phylogenomics reveals the evolutionary origins of lichenization in chlorophyte algae.</title>
        <authorList>
            <person name="Puginier C."/>
            <person name="Libourel C."/>
            <person name="Otte J."/>
            <person name="Skaloud P."/>
            <person name="Haon M."/>
            <person name="Grisel S."/>
            <person name="Petersen M."/>
            <person name="Berrin J.G."/>
            <person name="Delaux P.M."/>
            <person name="Dal Grande F."/>
            <person name="Keller J."/>
        </authorList>
    </citation>
    <scope>NUCLEOTIDE SEQUENCE [LARGE SCALE GENOMIC DNA]</scope>
    <source>
        <strain evidence="2 3">SAG 2523</strain>
    </source>
</reference>
<dbReference type="Proteomes" id="UP001485043">
    <property type="component" value="Unassembled WGS sequence"/>
</dbReference>
<evidence type="ECO:0000313" key="2">
    <source>
        <dbReference type="EMBL" id="KAK9852569.1"/>
    </source>
</evidence>
<gene>
    <name evidence="2" type="ORF">WJX84_003908</name>
</gene>
<comment type="caution">
    <text evidence="2">The sequence shown here is derived from an EMBL/GenBank/DDBJ whole genome shotgun (WGS) entry which is preliminary data.</text>
</comment>
<accession>A0AAW1SP92</accession>
<evidence type="ECO:0000313" key="3">
    <source>
        <dbReference type="Proteomes" id="UP001485043"/>
    </source>
</evidence>
<sequence length="128" mass="13518">MFGCGGGNTTIVNYEPPGAKAPGQYAPPPAVGIPTGGPQVTYASTLRPQPTPGIPTRGPERAPAPSDVLLGYEMCQPQTGCCECNGLSMTGMLAVILLLFIFWPAAFIPCLMPECFEPYQRPVYGPRS</sequence>